<dbReference type="EMBL" id="JACEEZ010004883">
    <property type="protein sequence ID" value="KAG0726044.1"/>
    <property type="molecule type" value="Genomic_DNA"/>
</dbReference>
<comment type="caution">
    <text evidence="2">The sequence shown here is derived from an EMBL/GenBank/DDBJ whole genome shotgun (WGS) entry which is preliminary data.</text>
</comment>
<gene>
    <name evidence="2" type="ORF">GWK47_037375</name>
</gene>
<feature type="region of interest" description="Disordered" evidence="1">
    <location>
        <begin position="1"/>
        <end position="151"/>
    </location>
</feature>
<evidence type="ECO:0000256" key="1">
    <source>
        <dbReference type="SAM" id="MobiDB-lite"/>
    </source>
</evidence>
<feature type="compositionally biased region" description="Basic and acidic residues" evidence="1">
    <location>
        <begin position="77"/>
        <end position="86"/>
    </location>
</feature>
<feature type="compositionally biased region" description="Polar residues" evidence="1">
    <location>
        <begin position="101"/>
        <end position="110"/>
    </location>
</feature>
<feature type="compositionally biased region" description="Polar residues" evidence="1">
    <location>
        <begin position="138"/>
        <end position="151"/>
    </location>
</feature>
<evidence type="ECO:0000313" key="2">
    <source>
        <dbReference type="EMBL" id="KAG0726044.1"/>
    </source>
</evidence>
<name>A0A8J4YPN3_CHIOP</name>
<feature type="compositionally biased region" description="Basic and acidic residues" evidence="1">
    <location>
        <begin position="50"/>
        <end position="64"/>
    </location>
</feature>
<keyword evidence="3" id="KW-1185">Reference proteome</keyword>
<reference evidence="2" key="1">
    <citation type="submission" date="2020-07" db="EMBL/GenBank/DDBJ databases">
        <title>The High-quality genome of the commercially important snow crab, Chionoecetes opilio.</title>
        <authorList>
            <person name="Jeong J.-H."/>
            <person name="Ryu S."/>
        </authorList>
    </citation>
    <scope>NUCLEOTIDE SEQUENCE</scope>
    <source>
        <strain evidence="2">MADBK_172401_WGS</strain>
        <tissue evidence="2">Digestive gland</tissue>
    </source>
</reference>
<proteinExistence type="predicted"/>
<evidence type="ECO:0000313" key="3">
    <source>
        <dbReference type="Proteomes" id="UP000770661"/>
    </source>
</evidence>
<dbReference type="AlphaFoldDB" id="A0A8J4YPN3"/>
<protein>
    <submittedName>
        <fullName evidence="2">Uncharacterized protein</fullName>
    </submittedName>
</protein>
<accession>A0A8J4YPN3</accession>
<sequence>MFRHWAVRSTVEDRRQGRRSAEGAVRAIQGQKGPVSKPPWRPNLSAARLPETRQEPWKRLRSESDPLGGRLWTLAAPERKARDAKAPTRKAHLLDDEDSWGPSQGVSNPWTCPPDENKPPANSSGPPPGRPLAETRSGGRSRQIQSDGWGD</sequence>
<feature type="compositionally biased region" description="Basic and acidic residues" evidence="1">
    <location>
        <begin position="10"/>
        <end position="21"/>
    </location>
</feature>
<organism evidence="2 3">
    <name type="scientific">Chionoecetes opilio</name>
    <name type="common">Atlantic snow crab</name>
    <name type="synonym">Cancer opilio</name>
    <dbReference type="NCBI Taxonomy" id="41210"/>
    <lineage>
        <taxon>Eukaryota</taxon>
        <taxon>Metazoa</taxon>
        <taxon>Ecdysozoa</taxon>
        <taxon>Arthropoda</taxon>
        <taxon>Crustacea</taxon>
        <taxon>Multicrustacea</taxon>
        <taxon>Malacostraca</taxon>
        <taxon>Eumalacostraca</taxon>
        <taxon>Eucarida</taxon>
        <taxon>Decapoda</taxon>
        <taxon>Pleocyemata</taxon>
        <taxon>Brachyura</taxon>
        <taxon>Eubrachyura</taxon>
        <taxon>Majoidea</taxon>
        <taxon>Majidae</taxon>
        <taxon>Chionoecetes</taxon>
    </lineage>
</organism>
<dbReference type="Proteomes" id="UP000770661">
    <property type="component" value="Unassembled WGS sequence"/>
</dbReference>